<organism evidence="2">
    <name type="scientific">freshwater metagenome</name>
    <dbReference type="NCBI Taxonomy" id="449393"/>
    <lineage>
        <taxon>unclassified sequences</taxon>
        <taxon>metagenomes</taxon>
        <taxon>ecological metagenomes</taxon>
    </lineage>
</organism>
<sequence>MPFSFVAVTTTRRRRSTSAATGTYEVPVAPATSVQPSPVASQRCQRRVNVIGAVPCQPPSDEDSETPTRGVPESVGAVVLTGADAAGACTSYSTFSVRVLPAASVHSM</sequence>
<accession>A0A6J7KEB7</accession>
<feature type="region of interest" description="Disordered" evidence="1">
    <location>
        <begin position="1"/>
        <end position="20"/>
    </location>
</feature>
<dbReference type="AlphaFoldDB" id="A0A6J7KEB7"/>
<proteinExistence type="predicted"/>
<evidence type="ECO:0000313" key="2">
    <source>
        <dbReference type="EMBL" id="CAB4954216.1"/>
    </source>
</evidence>
<gene>
    <name evidence="2" type="ORF">UFOPK3564_03667</name>
</gene>
<evidence type="ECO:0000256" key="1">
    <source>
        <dbReference type="SAM" id="MobiDB-lite"/>
    </source>
</evidence>
<name>A0A6J7KEB7_9ZZZZ</name>
<dbReference type="EMBL" id="CAFBMK010000379">
    <property type="protein sequence ID" value="CAB4954216.1"/>
    <property type="molecule type" value="Genomic_DNA"/>
</dbReference>
<protein>
    <submittedName>
        <fullName evidence="2">Unannotated protein</fullName>
    </submittedName>
</protein>
<reference evidence="2" key="1">
    <citation type="submission" date="2020-05" db="EMBL/GenBank/DDBJ databases">
        <authorList>
            <person name="Chiriac C."/>
            <person name="Salcher M."/>
            <person name="Ghai R."/>
            <person name="Kavagutti S V."/>
        </authorList>
    </citation>
    <scope>NUCLEOTIDE SEQUENCE</scope>
</reference>